<name>X1GSP4_9ZZZZ</name>
<dbReference type="Pfam" id="PF13597">
    <property type="entry name" value="NRDD"/>
    <property type="match status" value="1"/>
</dbReference>
<evidence type="ECO:0000313" key="1">
    <source>
        <dbReference type="EMBL" id="GAH44629.1"/>
    </source>
</evidence>
<comment type="caution">
    <text evidence="1">The sequence shown here is derived from an EMBL/GenBank/DDBJ whole genome shotgun (WGS) entry which is preliminary data.</text>
</comment>
<dbReference type="SUPFAM" id="SSF51998">
    <property type="entry name" value="PFL-like glycyl radical enzymes"/>
    <property type="match status" value="1"/>
</dbReference>
<dbReference type="GO" id="GO:0009265">
    <property type="term" value="P:2'-deoxyribonucleotide biosynthetic process"/>
    <property type="evidence" value="ECO:0007669"/>
    <property type="project" value="TreeGrafter"/>
</dbReference>
<dbReference type="PANTHER" id="PTHR21075">
    <property type="entry name" value="ANAEROBIC RIBONUCLEOSIDE-TRIPHOSPHATE REDUCTASE"/>
    <property type="match status" value="1"/>
</dbReference>
<gene>
    <name evidence="1" type="ORF">S03H2_11885</name>
</gene>
<dbReference type="Gene3D" id="3.20.70.20">
    <property type="match status" value="1"/>
</dbReference>
<dbReference type="PANTHER" id="PTHR21075:SF0">
    <property type="entry name" value="ANAEROBIC RIBONUCLEOSIDE-TRIPHOSPHATE REDUCTASE"/>
    <property type="match status" value="1"/>
</dbReference>
<dbReference type="GO" id="GO:0006260">
    <property type="term" value="P:DNA replication"/>
    <property type="evidence" value="ECO:0007669"/>
    <property type="project" value="InterPro"/>
</dbReference>
<accession>X1GSP4</accession>
<feature type="non-terminal residue" evidence="1">
    <location>
        <position position="279"/>
    </location>
</feature>
<protein>
    <submittedName>
        <fullName evidence="1">Uncharacterized protein</fullName>
    </submittedName>
</protein>
<organism evidence="1">
    <name type="scientific">marine sediment metagenome</name>
    <dbReference type="NCBI Taxonomy" id="412755"/>
    <lineage>
        <taxon>unclassified sequences</taxon>
        <taxon>metagenomes</taxon>
        <taxon>ecological metagenomes</taxon>
    </lineage>
</organism>
<dbReference type="EMBL" id="BARU01006052">
    <property type="protein sequence ID" value="GAH44629.1"/>
    <property type="molecule type" value="Genomic_DNA"/>
</dbReference>
<dbReference type="GO" id="GO:0004748">
    <property type="term" value="F:ribonucleoside-diphosphate reductase activity, thioredoxin disulfide as acceptor"/>
    <property type="evidence" value="ECO:0007669"/>
    <property type="project" value="TreeGrafter"/>
</dbReference>
<sequence length="279" mass="31724">MEVWREGDYHGKVFAFPKMDLHIDSKSFEDPEQKELLKYACKIASENGSSYFIFDRDDISLAACCRLKTEITDQEMILHPEKLRFAGIQNVTINLPQCAYKAYPNNKIFGSFSFLDTKNADSIELFLEKIDQALRLAVKAHLQKKKFLKMMMENSNGPLWQIGKKAQDGRPYVNLDEGTYLIGLIGLNEAVQHITGKQLHESEDVFKLGLKIVSFMSLKCREYGEEFNLKLSLEESPAESAAGRLAKIDLQEFPDSKKVIKGNSNGEESYYTNSIHFAA</sequence>
<dbReference type="AlphaFoldDB" id="X1GSP4"/>
<dbReference type="GO" id="GO:0008998">
    <property type="term" value="F:ribonucleoside-triphosphate reductase (thioredoxin) activity"/>
    <property type="evidence" value="ECO:0007669"/>
    <property type="project" value="InterPro"/>
</dbReference>
<dbReference type="GO" id="GO:0031250">
    <property type="term" value="C:anaerobic ribonucleoside-triphosphate reductase complex"/>
    <property type="evidence" value="ECO:0007669"/>
    <property type="project" value="TreeGrafter"/>
</dbReference>
<proteinExistence type="predicted"/>
<dbReference type="InterPro" id="IPR012833">
    <property type="entry name" value="NrdD"/>
</dbReference>
<reference evidence="1" key="1">
    <citation type="journal article" date="2014" name="Front. Microbiol.">
        <title>High frequency of phylogenetically diverse reductive dehalogenase-homologous genes in deep subseafloor sedimentary metagenomes.</title>
        <authorList>
            <person name="Kawai M."/>
            <person name="Futagami T."/>
            <person name="Toyoda A."/>
            <person name="Takaki Y."/>
            <person name="Nishi S."/>
            <person name="Hori S."/>
            <person name="Arai W."/>
            <person name="Tsubouchi T."/>
            <person name="Morono Y."/>
            <person name="Uchiyama I."/>
            <person name="Ito T."/>
            <person name="Fujiyama A."/>
            <person name="Inagaki F."/>
            <person name="Takami H."/>
        </authorList>
    </citation>
    <scope>NUCLEOTIDE SEQUENCE</scope>
    <source>
        <strain evidence="1">Expedition CK06-06</strain>
    </source>
</reference>